<reference evidence="2" key="3">
    <citation type="submission" date="2025-09" db="UniProtKB">
        <authorList>
            <consortium name="Ensembl"/>
        </authorList>
    </citation>
    <scope>IDENTIFICATION</scope>
</reference>
<dbReference type="Ensembl" id="ENSCUST00005025127.1">
    <property type="protein sequence ID" value="ENSCUSP00005024259.1"/>
    <property type="gene ID" value="ENSCUSG00005015173.1"/>
</dbReference>
<feature type="signal peptide" evidence="1">
    <location>
        <begin position="1"/>
        <end position="17"/>
    </location>
</feature>
<protein>
    <recommendedName>
        <fullName evidence="4">Secreted protein</fullName>
    </recommendedName>
</protein>
<evidence type="ECO:0008006" key="4">
    <source>
        <dbReference type="Google" id="ProtNLM"/>
    </source>
</evidence>
<proteinExistence type="predicted"/>
<feature type="chain" id="PRO_5034382982" description="Secreted protein" evidence="1">
    <location>
        <begin position="18"/>
        <end position="113"/>
    </location>
</feature>
<organism evidence="2 3">
    <name type="scientific">Catharus ustulatus</name>
    <name type="common">Russet-backed thrush</name>
    <name type="synonym">Hylocichla ustulatus</name>
    <dbReference type="NCBI Taxonomy" id="91951"/>
    <lineage>
        <taxon>Eukaryota</taxon>
        <taxon>Metazoa</taxon>
        <taxon>Chordata</taxon>
        <taxon>Craniata</taxon>
        <taxon>Vertebrata</taxon>
        <taxon>Euteleostomi</taxon>
        <taxon>Archelosauria</taxon>
        <taxon>Archosauria</taxon>
        <taxon>Dinosauria</taxon>
        <taxon>Saurischia</taxon>
        <taxon>Theropoda</taxon>
        <taxon>Coelurosauria</taxon>
        <taxon>Aves</taxon>
        <taxon>Neognathae</taxon>
        <taxon>Neoaves</taxon>
        <taxon>Telluraves</taxon>
        <taxon>Australaves</taxon>
        <taxon>Passeriformes</taxon>
        <taxon>Turdidae</taxon>
        <taxon>Catharus</taxon>
    </lineage>
</organism>
<evidence type="ECO:0000313" key="2">
    <source>
        <dbReference type="Ensembl" id="ENSCUSP00005024259.1"/>
    </source>
</evidence>
<keyword evidence="3" id="KW-1185">Reference proteome</keyword>
<dbReference type="Proteomes" id="UP000694563">
    <property type="component" value="Chromosome 7"/>
</dbReference>
<accession>A0A8C3V1H7</accession>
<name>A0A8C3V1H7_CATUS</name>
<reference evidence="2" key="2">
    <citation type="submission" date="2025-08" db="UniProtKB">
        <authorList>
            <consortium name="Ensembl"/>
        </authorList>
    </citation>
    <scope>IDENTIFICATION</scope>
</reference>
<sequence length="113" mass="12579">MFVWGRNACLFFTSSEAGTLLCLGGAPVQSRPCTIPASLPAELCSIPPRSSLARRCQTQGNHMAAWQTPADLFKLIVFQTKLVRCLLTFRFREHYITTKSVFLFLCPSLQAPV</sequence>
<evidence type="ECO:0000256" key="1">
    <source>
        <dbReference type="SAM" id="SignalP"/>
    </source>
</evidence>
<reference evidence="2" key="1">
    <citation type="submission" date="2020-10" db="EMBL/GenBank/DDBJ databases">
        <title>Catharus ustulatus (Swainson's thrush) genome, bCatUst1, primary haplotype v2.</title>
        <authorList>
            <person name="Delmore K."/>
            <person name="Vafadar M."/>
            <person name="Formenti G."/>
            <person name="Chow W."/>
            <person name="Pelan S."/>
            <person name="Howe K."/>
            <person name="Rhie A."/>
            <person name="Mountcastle J."/>
            <person name="Haase B."/>
            <person name="Fedrigo O."/>
            <person name="Jarvis E.D."/>
        </authorList>
    </citation>
    <scope>NUCLEOTIDE SEQUENCE [LARGE SCALE GENOMIC DNA]</scope>
</reference>
<evidence type="ECO:0000313" key="3">
    <source>
        <dbReference type="Proteomes" id="UP000694563"/>
    </source>
</evidence>
<keyword evidence="1" id="KW-0732">Signal</keyword>
<dbReference type="AlphaFoldDB" id="A0A8C3V1H7"/>